<feature type="domain" description="Phasin" evidence="1">
    <location>
        <begin position="7"/>
        <end position="106"/>
    </location>
</feature>
<gene>
    <name evidence="2" type="ORF">CEW83_07395</name>
</gene>
<evidence type="ECO:0000313" key="3">
    <source>
        <dbReference type="Proteomes" id="UP000244930"/>
    </source>
</evidence>
<keyword evidence="3" id="KW-1185">Reference proteome</keyword>
<dbReference type="RefSeq" id="WP_108948776.1">
    <property type="nucleotide sequence ID" value="NZ_CP022187.1"/>
</dbReference>
<accession>A0A2U8GNJ9</accession>
<dbReference type="Proteomes" id="UP000244930">
    <property type="component" value="Chromosome"/>
</dbReference>
<reference evidence="2 3" key="1">
    <citation type="submission" date="2017-06" db="EMBL/GenBank/DDBJ databases">
        <title>Azoarcus.</title>
        <authorList>
            <person name="Woo J.-H."/>
            <person name="Kim H.-S."/>
        </authorList>
    </citation>
    <scope>NUCLEOTIDE SEQUENCE [LARGE SCALE GENOMIC DNA]</scope>
    <source>
        <strain evidence="2 3">TSPY31</strain>
    </source>
</reference>
<dbReference type="NCBIfam" id="TIGR01841">
    <property type="entry name" value="phasin"/>
    <property type="match status" value="1"/>
</dbReference>
<evidence type="ECO:0000313" key="2">
    <source>
        <dbReference type="EMBL" id="AWI75068.1"/>
    </source>
</evidence>
<dbReference type="Pfam" id="PF09361">
    <property type="entry name" value="Phasin_2"/>
    <property type="match status" value="1"/>
</dbReference>
<dbReference type="AlphaFoldDB" id="A0A2U8GNJ9"/>
<organism evidence="2 3">
    <name type="scientific">Parazoarcus communis</name>
    <dbReference type="NCBI Taxonomy" id="41977"/>
    <lineage>
        <taxon>Bacteria</taxon>
        <taxon>Pseudomonadati</taxon>
        <taxon>Pseudomonadota</taxon>
        <taxon>Betaproteobacteria</taxon>
        <taxon>Rhodocyclales</taxon>
        <taxon>Zoogloeaceae</taxon>
        <taxon>Parazoarcus</taxon>
    </lineage>
</organism>
<dbReference type="KEGG" id="acom:CEW83_07395"/>
<dbReference type="InterPro" id="IPR010127">
    <property type="entry name" value="Phasin_subfam-1"/>
</dbReference>
<evidence type="ECO:0000259" key="1">
    <source>
        <dbReference type="Pfam" id="PF09361"/>
    </source>
</evidence>
<proteinExistence type="predicted"/>
<sequence>MKTSVVESITQAQSSAIESMLMMSKIYLDSTERLTQLNMEALRDSVNEGTAALCALTGVTKGASIKDAQSEIVSPMFERAMAYARNVQALTADTQDQVAQLANARVADLKKAANLSA</sequence>
<dbReference type="EMBL" id="CP022187">
    <property type="protein sequence ID" value="AWI75068.1"/>
    <property type="molecule type" value="Genomic_DNA"/>
</dbReference>
<name>A0A2U8GNJ9_9RHOO</name>
<protein>
    <recommendedName>
        <fullName evidence="1">Phasin domain-containing protein</fullName>
    </recommendedName>
</protein>
<dbReference type="InterPro" id="IPR018968">
    <property type="entry name" value="Phasin"/>
</dbReference>